<keyword evidence="11" id="KW-0969">Cilium</keyword>
<evidence type="ECO:0000256" key="9">
    <source>
        <dbReference type="ARBA" id="ARBA00023225"/>
    </source>
</evidence>
<dbReference type="InterPro" id="IPR018035">
    <property type="entry name" value="Flagellar_FliH/T3SS_HrpE"/>
</dbReference>
<dbReference type="InterPro" id="IPR000563">
    <property type="entry name" value="Flag_FliH"/>
</dbReference>
<comment type="function">
    <text evidence="1">Needed for flagellar regrowth and assembly.</text>
</comment>
<evidence type="ECO:0000256" key="5">
    <source>
        <dbReference type="ARBA" id="ARBA00022448"/>
    </source>
</evidence>
<keyword evidence="12" id="KW-1185">Reference proteome</keyword>
<keyword evidence="11" id="KW-0966">Cell projection</keyword>
<comment type="caution">
    <text evidence="11">The sequence shown here is derived from an EMBL/GenBank/DDBJ whole genome shotgun (WGS) entry which is preliminary data.</text>
</comment>
<evidence type="ECO:0000256" key="1">
    <source>
        <dbReference type="ARBA" id="ARBA00003041"/>
    </source>
</evidence>
<keyword evidence="9" id="KW-1006">Bacterial flagellum protein export</keyword>
<evidence type="ECO:0000256" key="7">
    <source>
        <dbReference type="ARBA" id="ARBA00022795"/>
    </source>
</evidence>
<organism evidence="11 12">
    <name type="scientific">Providencia huashanensis</name>
    <dbReference type="NCBI Taxonomy" id="3037798"/>
    <lineage>
        <taxon>Bacteria</taxon>
        <taxon>Pseudomonadati</taxon>
        <taxon>Pseudomonadota</taxon>
        <taxon>Gammaproteobacteria</taxon>
        <taxon>Enterobacterales</taxon>
        <taxon>Morganellaceae</taxon>
        <taxon>Providencia</taxon>
    </lineage>
</organism>
<name>A0ABT9AKK9_9GAMM</name>
<keyword evidence="11" id="KW-0282">Flagellum</keyword>
<evidence type="ECO:0000313" key="11">
    <source>
        <dbReference type="EMBL" id="MDO7854839.1"/>
    </source>
</evidence>
<keyword evidence="7" id="KW-1005">Bacterial flagellum biogenesis</keyword>
<dbReference type="PRINTS" id="PR01003">
    <property type="entry name" value="FLGFLIH"/>
</dbReference>
<keyword evidence="6" id="KW-0963">Cytoplasm</keyword>
<dbReference type="PANTHER" id="PTHR34982:SF1">
    <property type="entry name" value="FLAGELLAR ASSEMBLY PROTEIN FLIH"/>
    <property type="match status" value="1"/>
</dbReference>
<dbReference type="Proteomes" id="UP001176478">
    <property type="component" value="Unassembled WGS sequence"/>
</dbReference>
<evidence type="ECO:0000256" key="4">
    <source>
        <dbReference type="ARBA" id="ARBA00016507"/>
    </source>
</evidence>
<dbReference type="Pfam" id="PF02108">
    <property type="entry name" value="FliH"/>
    <property type="match status" value="1"/>
</dbReference>
<comment type="similarity">
    <text evidence="3">Belongs to the FliH family.</text>
</comment>
<feature type="domain" description="Flagellar assembly protein FliH/Type III secretion system HrpE" evidence="10">
    <location>
        <begin position="107"/>
        <end position="229"/>
    </location>
</feature>
<evidence type="ECO:0000256" key="3">
    <source>
        <dbReference type="ARBA" id="ARBA00006602"/>
    </source>
</evidence>
<keyword evidence="5" id="KW-0813">Transport</keyword>
<comment type="subcellular location">
    <subcellularLocation>
        <location evidence="2">Cytoplasm</location>
    </subcellularLocation>
</comment>
<dbReference type="SUPFAM" id="SSF160527">
    <property type="entry name" value="V-type ATPase subunit E-like"/>
    <property type="match status" value="1"/>
</dbReference>
<accession>A0ABT9AKK9</accession>
<dbReference type="NCBIfam" id="NF004266">
    <property type="entry name" value="PRK05687.1-1"/>
    <property type="match status" value="1"/>
</dbReference>
<proteinExistence type="inferred from homology"/>
<dbReference type="EMBL" id="JAUQTG010000001">
    <property type="protein sequence ID" value="MDO7854839.1"/>
    <property type="molecule type" value="Genomic_DNA"/>
</dbReference>
<evidence type="ECO:0000256" key="2">
    <source>
        <dbReference type="ARBA" id="ARBA00004496"/>
    </source>
</evidence>
<evidence type="ECO:0000313" key="12">
    <source>
        <dbReference type="Proteomes" id="UP001176478"/>
    </source>
</evidence>
<dbReference type="InterPro" id="IPR051472">
    <property type="entry name" value="T3SS_Stator/FliH"/>
</dbReference>
<gene>
    <name evidence="11" type="primary">fliH</name>
    <name evidence="11" type="ORF">Q5E86_00270</name>
</gene>
<sequence length="269" mass="30519">MSNSTTPNDQWQPWQLRELNQWDLNSTLNEAPEPDAPKVPCLEPKEVLEQINLLDNIKEDAQRTGYQQGYEQGQKEGYQAGFEQGLRAGEEQGREQALALQQPVIETWQKLLSEFNYSLDTFDTVVTTKLLQIALTAAKQVLGQSTVCDGTALLEEISNLLQQKPIFAGQPELHVNPNHFELIEQHLGSLLNLNGWRLVADPKLHIGGCRVVAEDGEIDMTVATRWQELCRLYAPESFTWPHVWDAGLPRLTILNRGWKAFRWYAVMAA</sequence>
<dbReference type="PANTHER" id="PTHR34982">
    <property type="entry name" value="YOP PROTEINS TRANSLOCATION PROTEIN L"/>
    <property type="match status" value="1"/>
</dbReference>
<protein>
    <recommendedName>
        <fullName evidence="4">Flagellar assembly protein FliH</fullName>
    </recommendedName>
</protein>
<keyword evidence="8" id="KW-0653">Protein transport</keyword>
<reference evidence="11" key="2">
    <citation type="journal article" date="2024" name="Int. J. Antimicrob. Agents">
        <title>Identification of a novel Providencia species showing multi-drug-resistant in three patients with hospital-acquired infection.</title>
        <authorList>
            <person name="Yang W."/>
            <person name="Chen J."/>
            <person name="Yang F."/>
            <person name="Ji P."/>
            <person name="Shen S."/>
            <person name="Yin D."/>
            <person name="Hu F."/>
        </authorList>
    </citation>
    <scope>NUCLEOTIDE SEQUENCE</scope>
    <source>
        <strain evidence="11">CRE-138-0111</strain>
    </source>
</reference>
<evidence type="ECO:0000256" key="6">
    <source>
        <dbReference type="ARBA" id="ARBA00022490"/>
    </source>
</evidence>
<reference evidence="11" key="1">
    <citation type="submission" date="2023-07" db="EMBL/GenBank/DDBJ databases">
        <authorList>
            <person name="Yang W."/>
            <person name="Chen J."/>
            <person name="Ji P."/>
            <person name="Hu F."/>
        </authorList>
    </citation>
    <scope>NUCLEOTIDE SEQUENCE</scope>
    <source>
        <strain evidence="11">CRE-138-0111</strain>
    </source>
</reference>
<evidence type="ECO:0000256" key="8">
    <source>
        <dbReference type="ARBA" id="ARBA00022927"/>
    </source>
</evidence>
<evidence type="ECO:0000259" key="10">
    <source>
        <dbReference type="Pfam" id="PF02108"/>
    </source>
</evidence>